<sequence>MNHGPPASGFDPEPEEDIDLEEGIEGYATADSEDSSMEEDCYDTADESTEEDYDTASDDSNPEDYDTADDFIEEEDDDTEDDPFQDCDEHGRDWRGDGDGGGYFRRESATTTVADLRGANEGDPKVYEEDEAPAVGKQLPPMNEETGGGGCASELRATTWEEWAYPSPSSMRNEEAADKDDKVSKTEGMGGIAEGITEADQQIDIKGEAPATPPPSGTRQSAVRTENLLPVLQGLPELRSGGRWY</sequence>
<feature type="compositionally biased region" description="Basic and acidic residues" evidence="1">
    <location>
        <begin position="118"/>
        <end position="127"/>
    </location>
</feature>
<evidence type="ECO:0000313" key="3">
    <source>
        <dbReference type="Proteomes" id="UP000230002"/>
    </source>
</evidence>
<feature type="region of interest" description="Disordered" evidence="1">
    <location>
        <begin position="1"/>
        <end position="152"/>
    </location>
</feature>
<protein>
    <submittedName>
        <fullName evidence="2">Uncharacterized protein</fullName>
    </submittedName>
</protein>
<evidence type="ECO:0000256" key="1">
    <source>
        <dbReference type="SAM" id="MobiDB-lite"/>
    </source>
</evidence>
<dbReference type="Proteomes" id="UP000230002">
    <property type="component" value="Unassembled WGS sequence"/>
</dbReference>
<reference evidence="2 3" key="1">
    <citation type="journal article" date="2015" name="Sci. Rep.">
        <title>Chromosome-level genome map provides insights into diverse defense mechanisms in the medicinal fungus Ganoderma sinense.</title>
        <authorList>
            <person name="Zhu Y."/>
            <person name="Xu J."/>
            <person name="Sun C."/>
            <person name="Zhou S."/>
            <person name="Xu H."/>
            <person name="Nelson D.R."/>
            <person name="Qian J."/>
            <person name="Song J."/>
            <person name="Luo H."/>
            <person name="Xiang L."/>
            <person name="Li Y."/>
            <person name="Xu Z."/>
            <person name="Ji A."/>
            <person name="Wang L."/>
            <person name="Lu S."/>
            <person name="Hayward A."/>
            <person name="Sun W."/>
            <person name="Li X."/>
            <person name="Schwartz D.C."/>
            <person name="Wang Y."/>
            <person name="Chen S."/>
        </authorList>
    </citation>
    <scope>NUCLEOTIDE SEQUENCE [LARGE SCALE GENOMIC DNA]</scope>
    <source>
        <strain evidence="2 3">ZZ0214-1</strain>
    </source>
</reference>
<comment type="caution">
    <text evidence="2">The sequence shown here is derived from an EMBL/GenBank/DDBJ whole genome shotgun (WGS) entry which is preliminary data.</text>
</comment>
<dbReference type="AlphaFoldDB" id="A0A2G8SVF8"/>
<feature type="compositionally biased region" description="Basic and acidic residues" evidence="1">
    <location>
        <begin position="172"/>
        <end position="185"/>
    </location>
</feature>
<organism evidence="2 3">
    <name type="scientific">Ganoderma sinense ZZ0214-1</name>
    <dbReference type="NCBI Taxonomy" id="1077348"/>
    <lineage>
        <taxon>Eukaryota</taxon>
        <taxon>Fungi</taxon>
        <taxon>Dikarya</taxon>
        <taxon>Basidiomycota</taxon>
        <taxon>Agaricomycotina</taxon>
        <taxon>Agaricomycetes</taxon>
        <taxon>Polyporales</taxon>
        <taxon>Polyporaceae</taxon>
        <taxon>Ganoderma</taxon>
    </lineage>
</organism>
<name>A0A2G8SVF8_9APHY</name>
<keyword evidence="3" id="KW-1185">Reference proteome</keyword>
<feature type="compositionally biased region" description="Acidic residues" evidence="1">
    <location>
        <begin position="31"/>
        <end position="86"/>
    </location>
</feature>
<feature type="compositionally biased region" description="Acidic residues" evidence="1">
    <location>
        <begin position="12"/>
        <end position="24"/>
    </location>
</feature>
<gene>
    <name evidence="2" type="ORF">GSI_01272</name>
</gene>
<evidence type="ECO:0000313" key="2">
    <source>
        <dbReference type="EMBL" id="PIL37578.1"/>
    </source>
</evidence>
<dbReference type="EMBL" id="AYKW01000001">
    <property type="protein sequence ID" value="PIL37578.1"/>
    <property type="molecule type" value="Genomic_DNA"/>
</dbReference>
<proteinExistence type="predicted"/>
<feature type="region of interest" description="Disordered" evidence="1">
    <location>
        <begin position="165"/>
        <end position="245"/>
    </location>
</feature>
<feature type="compositionally biased region" description="Basic and acidic residues" evidence="1">
    <location>
        <begin position="87"/>
        <end position="108"/>
    </location>
</feature>
<accession>A0A2G8SVF8</accession>